<reference evidence="2 3" key="1">
    <citation type="submission" date="2016-03" db="EMBL/GenBank/DDBJ databases">
        <title>Trachymyrmex septentrionalis WGS genome.</title>
        <authorList>
            <person name="Nygaard S."/>
            <person name="Hu H."/>
            <person name="Boomsma J."/>
            <person name="Zhang G."/>
        </authorList>
    </citation>
    <scope>NUCLEOTIDE SEQUENCE [LARGE SCALE GENOMIC DNA]</scope>
    <source>
        <strain evidence="2">Tsep2-gDNA-1</strain>
        <tissue evidence="2">Whole body</tissue>
    </source>
</reference>
<keyword evidence="3" id="KW-1185">Reference proteome</keyword>
<gene>
    <name evidence="2" type="ORF">ALC56_08556</name>
</gene>
<evidence type="ECO:0000313" key="2">
    <source>
        <dbReference type="EMBL" id="KYN36765.1"/>
    </source>
</evidence>
<evidence type="ECO:0000313" key="3">
    <source>
        <dbReference type="Proteomes" id="UP000078541"/>
    </source>
</evidence>
<dbReference type="AlphaFoldDB" id="A0A195F825"/>
<feature type="compositionally biased region" description="Basic residues" evidence="1">
    <location>
        <begin position="27"/>
        <end position="38"/>
    </location>
</feature>
<dbReference type="Proteomes" id="UP000078541">
    <property type="component" value="Unassembled WGS sequence"/>
</dbReference>
<dbReference type="EMBL" id="KQ981727">
    <property type="protein sequence ID" value="KYN36765.1"/>
    <property type="molecule type" value="Genomic_DNA"/>
</dbReference>
<evidence type="ECO:0000256" key="1">
    <source>
        <dbReference type="SAM" id="MobiDB-lite"/>
    </source>
</evidence>
<feature type="compositionally biased region" description="Basic residues" evidence="1">
    <location>
        <begin position="45"/>
        <end position="58"/>
    </location>
</feature>
<feature type="region of interest" description="Disordered" evidence="1">
    <location>
        <begin position="1"/>
        <end position="63"/>
    </location>
</feature>
<accession>A0A195F825</accession>
<name>A0A195F825_9HYME</name>
<feature type="non-terminal residue" evidence="2">
    <location>
        <position position="1"/>
    </location>
</feature>
<sequence>CSNDSDRDVDEQPWAMAKRTDISSPPLRRRRRRRRRRRLQCEKTRRARKPRTRRRAGRSRYLASKQASKQAWCLKPSLRTFPRFTGDLPVPHKLFARASKDRAPPSEFSSC</sequence>
<proteinExistence type="predicted"/>
<protein>
    <submittedName>
        <fullName evidence="2">Uncharacterized protein</fullName>
    </submittedName>
</protein>
<organism evidence="2 3">
    <name type="scientific">Trachymyrmex septentrionalis</name>
    <dbReference type="NCBI Taxonomy" id="34720"/>
    <lineage>
        <taxon>Eukaryota</taxon>
        <taxon>Metazoa</taxon>
        <taxon>Ecdysozoa</taxon>
        <taxon>Arthropoda</taxon>
        <taxon>Hexapoda</taxon>
        <taxon>Insecta</taxon>
        <taxon>Pterygota</taxon>
        <taxon>Neoptera</taxon>
        <taxon>Endopterygota</taxon>
        <taxon>Hymenoptera</taxon>
        <taxon>Apocrita</taxon>
        <taxon>Aculeata</taxon>
        <taxon>Formicoidea</taxon>
        <taxon>Formicidae</taxon>
        <taxon>Myrmicinae</taxon>
        <taxon>Trachymyrmex</taxon>
    </lineage>
</organism>